<feature type="compositionally biased region" description="Basic residues" evidence="11">
    <location>
        <begin position="324"/>
        <end position="337"/>
    </location>
</feature>
<feature type="region of interest" description="Disordered" evidence="11">
    <location>
        <begin position="312"/>
        <end position="352"/>
    </location>
</feature>
<organism evidence="13 14">
    <name type="scientific">Crotalaria pallida</name>
    <name type="common">Smooth rattlebox</name>
    <name type="synonym">Crotalaria striata</name>
    <dbReference type="NCBI Taxonomy" id="3830"/>
    <lineage>
        <taxon>Eukaryota</taxon>
        <taxon>Viridiplantae</taxon>
        <taxon>Streptophyta</taxon>
        <taxon>Embryophyta</taxon>
        <taxon>Tracheophyta</taxon>
        <taxon>Spermatophyta</taxon>
        <taxon>Magnoliopsida</taxon>
        <taxon>eudicotyledons</taxon>
        <taxon>Gunneridae</taxon>
        <taxon>Pentapetalae</taxon>
        <taxon>rosids</taxon>
        <taxon>fabids</taxon>
        <taxon>Fabales</taxon>
        <taxon>Fabaceae</taxon>
        <taxon>Papilionoideae</taxon>
        <taxon>50 kb inversion clade</taxon>
        <taxon>genistoids sensu lato</taxon>
        <taxon>core genistoids</taxon>
        <taxon>Crotalarieae</taxon>
        <taxon>Crotalaria</taxon>
    </lineage>
</organism>
<evidence type="ECO:0000256" key="8">
    <source>
        <dbReference type="ARBA" id="ARBA00023159"/>
    </source>
</evidence>
<evidence type="ECO:0000313" key="13">
    <source>
        <dbReference type="EMBL" id="KAK7275467.1"/>
    </source>
</evidence>
<dbReference type="Gene3D" id="2.170.150.80">
    <property type="entry name" value="NAC domain"/>
    <property type="match status" value="1"/>
</dbReference>
<evidence type="ECO:0000259" key="12">
    <source>
        <dbReference type="PROSITE" id="PS51005"/>
    </source>
</evidence>
<keyword evidence="4" id="KW-1133">Transmembrane helix</keyword>
<name>A0AAN9IDR3_CROPI</name>
<dbReference type="AlphaFoldDB" id="A0AAN9IDR3"/>
<evidence type="ECO:0000256" key="4">
    <source>
        <dbReference type="ARBA" id="ARBA00022989"/>
    </source>
</evidence>
<keyword evidence="14" id="KW-1185">Reference proteome</keyword>
<dbReference type="InterPro" id="IPR036093">
    <property type="entry name" value="NAC_dom_sf"/>
</dbReference>
<keyword evidence="7" id="KW-0472">Membrane</keyword>
<feature type="compositionally biased region" description="Basic and acidic residues" evidence="11">
    <location>
        <begin position="343"/>
        <end position="352"/>
    </location>
</feature>
<dbReference type="EMBL" id="JAYWIO010000003">
    <property type="protein sequence ID" value="KAK7275467.1"/>
    <property type="molecule type" value="Genomic_DNA"/>
</dbReference>
<keyword evidence="9" id="KW-0804">Transcription</keyword>
<proteinExistence type="predicted"/>
<keyword evidence="6" id="KW-0238">DNA-binding</keyword>
<sequence length="352" mass="40040">MEGTLPVGFRFHPTDEELVGYYLKHKLLGRDSLVHNVIAEVDVCKFEPWDLPGLSKVKSNDPQWYFFNKLSGKYANSNRCNRATKTGYWKVTGKNHKVKKSGTNNVIGIKKTLVFNMDGSPTNWVIHEFHALTFPEDRRNMVLCRLKNKPKKGAEEEEVDEGESSIHIDSYYENKVVHNLPAAMNPESIFPQAEEYDFSSTQQSPTAIAQGAFSANSPFLNAYCRNENNMHCPFETSTEEDAVKKSSEEEDEVNEFVNSILADEDIASTRECRVSKMAKSASCDSNVDKPLEINCSEISNSPYILRRLENQYDPTPDDFVSRRVAARRSQTQRKVRKPSSCSRKMEKLALTE</sequence>
<dbReference type="PROSITE" id="PS51005">
    <property type="entry name" value="NAC"/>
    <property type="match status" value="1"/>
</dbReference>
<dbReference type="InterPro" id="IPR003441">
    <property type="entry name" value="NAC-dom"/>
</dbReference>
<dbReference type="PANTHER" id="PTHR31744">
    <property type="entry name" value="PROTEIN CUP-SHAPED COTYLEDON 2-RELATED"/>
    <property type="match status" value="1"/>
</dbReference>
<keyword evidence="10" id="KW-0539">Nucleus</keyword>
<reference evidence="13 14" key="1">
    <citation type="submission" date="2024-01" db="EMBL/GenBank/DDBJ databases">
        <title>The genomes of 5 underutilized Papilionoideae crops provide insights into root nodulation and disease resistanc.</title>
        <authorList>
            <person name="Yuan L."/>
        </authorList>
    </citation>
    <scope>NUCLEOTIDE SEQUENCE [LARGE SCALE GENOMIC DNA]</scope>
    <source>
        <strain evidence="13">ZHUSHIDOU_FW_LH</strain>
        <tissue evidence="13">Leaf</tissue>
    </source>
</reference>
<gene>
    <name evidence="13" type="ORF">RIF29_16584</name>
</gene>
<dbReference type="GO" id="GO:0005634">
    <property type="term" value="C:nucleus"/>
    <property type="evidence" value="ECO:0007669"/>
    <property type="project" value="UniProtKB-SubCell"/>
</dbReference>
<dbReference type="SUPFAM" id="SSF101941">
    <property type="entry name" value="NAC domain"/>
    <property type="match status" value="1"/>
</dbReference>
<evidence type="ECO:0000256" key="6">
    <source>
        <dbReference type="ARBA" id="ARBA00023125"/>
    </source>
</evidence>
<dbReference type="GO" id="GO:0006355">
    <property type="term" value="P:regulation of DNA-templated transcription"/>
    <property type="evidence" value="ECO:0007669"/>
    <property type="project" value="InterPro"/>
</dbReference>
<keyword evidence="5" id="KW-0805">Transcription regulation</keyword>
<evidence type="ECO:0000256" key="10">
    <source>
        <dbReference type="ARBA" id="ARBA00023242"/>
    </source>
</evidence>
<evidence type="ECO:0000256" key="7">
    <source>
        <dbReference type="ARBA" id="ARBA00023136"/>
    </source>
</evidence>
<evidence type="ECO:0000256" key="2">
    <source>
        <dbReference type="ARBA" id="ARBA00004167"/>
    </source>
</evidence>
<comment type="subcellular location">
    <subcellularLocation>
        <location evidence="2">Membrane</location>
        <topology evidence="2">Single-pass membrane protein</topology>
    </subcellularLocation>
    <subcellularLocation>
        <location evidence="1">Nucleus</location>
    </subcellularLocation>
</comment>
<keyword evidence="8" id="KW-0010">Activator</keyword>
<dbReference type="Proteomes" id="UP001372338">
    <property type="component" value="Unassembled WGS sequence"/>
</dbReference>
<dbReference type="GO" id="GO:0016020">
    <property type="term" value="C:membrane"/>
    <property type="evidence" value="ECO:0007669"/>
    <property type="project" value="UniProtKB-SubCell"/>
</dbReference>
<protein>
    <recommendedName>
        <fullName evidence="12">NAC domain-containing protein</fullName>
    </recommendedName>
</protein>
<evidence type="ECO:0000256" key="9">
    <source>
        <dbReference type="ARBA" id="ARBA00023163"/>
    </source>
</evidence>
<dbReference type="Pfam" id="PF02365">
    <property type="entry name" value="NAM"/>
    <property type="match status" value="1"/>
</dbReference>
<evidence type="ECO:0000313" key="14">
    <source>
        <dbReference type="Proteomes" id="UP001372338"/>
    </source>
</evidence>
<keyword evidence="3" id="KW-0812">Transmembrane</keyword>
<dbReference type="GO" id="GO:0000976">
    <property type="term" value="F:transcription cis-regulatory region binding"/>
    <property type="evidence" value="ECO:0007669"/>
    <property type="project" value="UniProtKB-ARBA"/>
</dbReference>
<feature type="domain" description="NAC" evidence="12">
    <location>
        <begin position="5"/>
        <end position="149"/>
    </location>
</feature>
<comment type="caution">
    <text evidence="13">The sequence shown here is derived from an EMBL/GenBank/DDBJ whole genome shotgun (WGS) entry which is preliminary data.</text>
</comment>
<evidence type="ECO:0000256" key="3">
    <source>
        <dbReference type="ARBA" id="ARBA00022692"/>
    </source>
</evidence>
<evidence type="ECO:0000256" key="1">
    <source>
        <dbReference type="ARBA" id="ARBA00004123"/>
    </source>
</evidence>
<dbReference type="PANTHER" id="PTHR31744:SF216">
    <property type="entry name" value="NAC TRANSCRIPTION FACTOR"/>
    <property type="match status" value="1"/>
</dbReference>
<evidence type="ECO:0000256" key="5">
    <source>
        <dbReference type="ARBA" id="ARBA00023015"/>
    </source>
</evidence>
<accession>A0AAN9IDR3</accession>
<evidence type="ECO:0000256" key="11">
    <source>
        <dbReference type="SAM" id="MobiDB-lite"/>
    </source>
</evidence>